<accession>A0ACC2VCV3</accession>
<organism evidence="1 2">
    <name type="scientific">Naganishia friedmannii</name>
    <dbReference type="NCBI Taxonomy" id="89922"/>
    <lineage>
        <taxon>Eukaryota</taxon>
        <taxon>Fungi</taxon>
        <taxon>Dikarya</taxon>
        <taxon>Basidiomycota</taxon>
        <taxon>Agaricomycotina</taxon>
        <taxon>Tremellomycetes</taxon>
        <taxon>Filobasidiales</taxon>
        <taxon>Filobasidiaceae</taxon>
        <taxon>Naganishia</taxon>
    </lineage>
</organism>
<proteinExistence type="predicted"/>
<name>A0ACC2VCV3_9TREE</name>
<evidence type="ECO:0000313" key="2">
    <source>
        <dbReference type="Proteomes" id="UP001227268"/>
    </source>
</evidence>
<dbReference type="Proteomes" id="UP001227268">
    <property type="component" value="Unassembled WGS sequence"/>
</dbReference>
<reference evidence="1" key="1">
    <citation type="submission" date="2023-04" db="EMBL/GenBank/DDBJ databases">
        <title>Draft Genome sequencing of Naganishia species isolated from polar environments using Oxford Nanopore Technology.</title>
        <authorList>
            <person name="Leo P."/>
            <person name="Venkateswaran K."/>
        </authorList>
    </citation>
    <scope>NUCLEOTIDE SEQUENCE</scope>
    <source>
        <strain evidence="1">MNA-CCFEE 5423</strain>
    </source>
</reference>
<gene>
    <name evidence="1" type="ORF">QFC21_004877</name>
</gene>
<protein>
    <submittedName>
        <fullName evidence="1">Uncharacterized protein</fullName>
    </submittedName>
</protein>
<evidence type="ECO:0000313" key="1">
    <source>
        <dbReference type="EMBL" id="KAJ9097208.1"/>
    </source>
</evidence>
<keyword evidence="2" id="KW-1185">Reference proteome</keyword>
<sequence length="244" mass="26677">MSETVKSETKPAETATAPQDTKEPQVDFTTGDDERDPEEITVAHTSPLFFKAMLQAELERQERELKEMQALHDNISGAKPVSAPTSGDNVGASSSGSAMDTAQDGEAADNTEQEEVDGRSVFVGNVDYGATPEEIQQHFQACGAINRVTILCDKFTGHPKGFAYVEFAESASVNNAMVLNESSFRSRQLQVTPKRTNKPAFMLGRGRGRGRPYRGGYRGSHGYAPYRARGRYVFLSLNFSEKPG</sequence>
<dbReference type="EMBL" id="JASBWT010000017">
    <property type="protein sequence ID" value="KAJ9097208.1"/>
    <property type="molecule type" value="Genomic_DNA"/>
</dbReference>
<comment type="caution">
    <text evidence="1">The sequence shown here is derived from an EMBL/GenBank/DDBJ whole genome shotgun (WGS) entry which is preliminary data.</text>
</comment>